<dbReference type="Proteomes" id="UP000002489">
    <property type="component" value="Unassembled WGS sequence"/>
</dbReference>
<organism evidence="1 2">
    <name type="scientific">Fusarium oxysporum (strain Fo5176)</name>
    <name type="common">Fusarium vascular wilt</name>
    <dbReference type="NCBI Taxonomy" id="660025"/>
    <lineage>
        <taxon>Eukaryota</taxon>
        <taxon>Fungi</taxon>
        <taxon>Dikarya</taxon>
        <taxon>Ascomycota</taxon>
        <taxon>Pezizomycotina</taxon>
        <taxon>Sordariomycetes</taxon>
        <taxon>Hypocreomycetidae</taxon>
        <taxon>Hypocreales</taxon>
        <taxon>Nectriaceae</taxon>
        <taxon>Fusarium</taxon>
        <taxon>Fusarium oxysporum species complex</taxon>
    </lineage>
</organism>
<reference evidence="1" key="2">
    <citation type="submission" date="2025-08" db="UniProtKB">
        <authorList>
            <consortium name="EnsemblFungi"/>
        </authorList>
    </citation>
    <scope>IDENTIFICATION</scope>
    <source>
        <strain evidence="1">4287 / CBS 123668 / FGSC 9935 / NRRL 34936</strain>
    </source>
</reference>
<dbReference type="AlphaFoldDB" id="A0A0C4DJ90"/>
<evidence type="ECO:0000313" key="2">
    <source>
        <dbReference type="Proteomes" id="UP000002489"/>
    </source>
</evidence>
<protein>
    <submittedName>
        <fullName evidence="1">Uncharacterized protein</fullName>
    </submittedName>
</protein>
<accession>A0A0C4DJ90</accession>
<dbReference type="EnsemblFungi" id="FOXG_17528T0">
    <property type="protein sequence ID" value="FOXG_17528P0"/>
    <property type="gene ID" value="FOXG_17528"/>
</dbReference>
<evidence type="ECO:0000313" key="1">
    <source>
        <dbReference type="EnsemblFungi" id="FOXG_17528P0"/>
    </source>
</evidence>
<name>A0A0C4DJ90_FUSOF</name>
<sequence>MQQLIRITDDSALGKALFLKSYLEAPRVAMKPQTIRAGWKSAGMWPVSMAQTLRNPWFLERQRQRESNRFNTPSAKKTLPFVTETMIYTPYHGLEVRSTVEPFKKKKEVASVARLLFRKVNKAVERHLAVIDDQQQEIDLLKAQVDHFRPKRRKEVKLGNNPRFANIVTIRNTLKLTVAPGFRVCRTRRSTRLLGEPWLNLFEMVGDSLDRLWPRTVRASSNDSMQRCQESCPMYRADRANGSGLSYMETLTDSYVPLQVEK</sequence>
<reference evidence="2" key="1">
    <citation type="journal article" date="2012" name="Mol. Plant Microbe Interact.">
        <title>A highly conserved effector in Fusarium oxysporum is required for full virulence on Arabidopsis.</title>
        <authorList>
            <person name="Thatcher L.F."/>
            <person name="Gardiner D.M."/>
            <person name="Kazan K."/>
            <person name="Manners J."/>
        </authorList>
    </citation>
    <scope>NUCLEOTIDE SEQUENCE [LARGE SCALE GENOMIC DNA]</scope>
    <source>
        <strain evidence="2">Fo5176</strain>
    </source>
</reference>
<proteinExistence type="predicted"/>